<name>A0ABP9GKU8_9ACTN</name>
<dbReference type="InterPro" id="IPR050390">
    <property type="entry name" value="C5-Methyltransferase"/>
</dbReference>
<sequence>MSEPGNLLLQPPPSPTPALADPVTVGSLCTGIAGLDLGTAEALGRTRLAWVADNDPDIARFLHARFPQVPNLGDLGAVEWRRVEPVDVLTAGFPCEDVSISGRGAGIENGERSGVWARVMDAVRHLRPRLLVVENVAALRWQWKGAGLGPVLGELAAAGYDAQWHSLRARDVGAPHARERLFLTAHPRRPRCGPGPLPGGRAQAPRQAGGPARCGAPPGRDQSRGHLLHPQLHTRAADDGGAALPGSAKAQAERACALSAPGAWGSGEQAIRRWEHITGRRAPCPLEPGQRGGRRLSARFTEWLMGFDEGWISDPALGLSRNAHLRALGRAVVPLQAEAALHLLLRGEEEPW</sequence>
<comment type="caution">
    <text evidence="8">The sequence shown here is derived from an EMBL/GenBank/DDBJ whole genome shotgun (WGS) entry which is preliminary data.</text>
</comment>
<evidence type="ECO:0000256" key="6">
    <source>
        <dbReference type="PROSITE-ProRule" id="PRU01016"/>
    </source>
</evidence>
<evidence type="ECO:0000256" key="2">
    <source>
        <dbReference type="ARBA" id="ARBA00022603"/>
    </source>
</evidence>
<dbReference type="EC" id="2.1.1.37" evidence="1"/>
<dbReference type="Proteomes" id="UP001499993">
    <property type="component" value="Unassembled WGS sequence"/>
</dbReference>
<accession>A0ABP9GKU8</accession>
<dbReference type="Pfam" id="PF00145">
    <property type="entry name" value="DNA_methylase"/>
    <property type="match status" value="1"/>
</dbReference>
<dbReference type="PROSITE" id="PS51679">
    <property type="entry name" value="SAM_MT_C5"/>
    <property type="match status" value="1"/>
</dbReference>
<evidence type="ECO:0000256" key="1">
    <source>
        <dbReference type="ARBA" id="ARBA00011975"/>
    </source>
</evidence>
<dbReference type="EMBL" id="BAABIK010000013">
    <property type="protein sequence ID" value="GAA4943147.1"/>
    <property type="molecule type" value="Genomic_DNA"/>
</dbReference>
<dbReference type="PRINTS" id="PR00105">
    <property type="entry name" value="C5METTRFRASE"/>
</dbReference>
<proteinExistence type="inferred from homology"/>
<evidence type="ECO:0000256" key="4">
    <source>
        <dbReference type="ARBA" id="ARBA00022691"/>
    </source>
</evidence>
<protein>
    <recommendedName>
        <fullName evidence="1">DNA (cytosine-5-)-methyltransferase</fullName>
        <ecNumber evidence="1">2.1.1.37</ecNumber>
    </recommendedName>
</protein>
<evidence type="ECO:0000256" key="3">
    <source>
        <dbReference type="ARBA" id="ARBA00022679"/>
    </source>
</evidence>
<feature type="region of interest" description="Disordered" evidence="7">
    <location>
        <begin position="186"/>
        <end position="226"/>
    </location>
</feature>
<reference evidence="9" key="1">
    <citation type="journal article" date="2019" name="Int. J. Syst. Evol. Microbiol.">
        <title>The Global Catalogue of Microorganisms (GCM) 10K type strain sequencing project: providing services to taxonomists for standard genome sequencing and annotation.</title>
        <authorList>
            <consortium name="The Broad Institute Genomics Platform"/>
            <consortium name="The Broad Institute Genome Sequencing Center for Infectious Disease"/>
            <person name="Wu L."/>
            <person name="Ma J."/>
        </authorList>
    </citation>
    <scope>NUCLEOTIDE SEQUENCE [LARGE SCALE GENOMIC DNA]</scope>
    <source>
        <strain evidence="9">JCM 18123</strain>
    </source>
</reference>
<keyword evidence="4 6" id="KW-0949">S-adenosyl-L-methionine</keyword>
<keyword evidence="5" id="KW-0680">Restriction system</keyword>
<dbReference type="PANTHER" id="PTHR10629:SF52">
    <property type="entry name" value="DNA (CYTOSINE-5)-METHYLTRANSFERASE 1"/>
    <property type="match status" value="1"/>
</dbReference>
<dbReference type="InterPro" id="IPR029063">
    <property type="entry name" value="SAM-dependent_MTases_sf"/>
</dbReference>
<comment type="similarity">
    <text evidence="6">Belongs to the class I-like SAM-binding methyltransferase superfamily. C5-methyltransferase family.</text>
</comment>
<evidence type="ECO:0000313" key="8">
    <source>
        <dbReference type="EMBL" id="GAA4943147.1"/>
    </source>
</evidence>
<keyword evidence="9" id="KW-1185">Reference proteome</keyword>
<dbReference type="PANTHER" id="PTHR10629">
    <property type="entry name" value="CYTOSINE-SPECIFIC METHYLTRANSFERASE"/>
    <property type="match status" value="1"/>
</dbReference>
<evidence type="ECO:0000313" key="9">
    <source>
        <dbReference type="Proteomes" id="UP001499993"/>
    </source>
</evidence>
<gene>
    <name evidence="8" type="ORF">GCM10023224_27260</name>
</gene>
<evidence type="ECO:0000256" key="5">
    <source>
        <dbReference type="ARBA" id="ARBA00022747"/>
    </source>
</evidence>
<evidence type="ECO:0000256" key="7">
    <source>
        <dbReference type="SAM" id="MobiDB-lite"/>
    </source>
</evidence>
<organism evidence="8 9">
    <name type="scientific">Streptomonospora halophila</name>
    <dbReference type="NCBI Taxonomy" id="427369"/>
    <lineage>
        <taxon>Bacteria</taxon>
        <taxon>Bacillati</taxon>
        <taxon>Actinomycetota</taxon>
        <taxon>Actinomycetes</taxon>
        <taxon>Streptosporangiales</taxon>
        <taxon>Nocardiopsidaceae</taxon>
        <taxon>Streptomonospora</taxon>
    </lineage>
</organism>
<dbReference type="Gene3D" id="3.40.50.150">
    <property type="entry name" value="Vaccinia Virus protein VP39"/>
    <property type="match status" value="1"/>
</dbReference>
<dbReference type="InterPro" id="IPR001525">
    <property type="entry name" value="C5_MeTfrase"/>
</dbReference>
<dbReference type="RefSeq" id="WP_345556861.1">
    <property type="nucleotide sequence ID" value="NZ_BAABIK010000013.1"/>
</dbReference>
<feature type="active site" evidence="6">
    <location>
        <position position="95"/>
    </location>
</feature>
<keyword evidence="2 6" id="KW-0489">Methyltransferase</keyword>
<keyword evidence="3 6" id="KW-0808">Transferase</keyword>
<feature type="compositionally biased region" description="Low complexity" evidence="7">
    <location>
        <begin position="199"/>
        <end position="220"/>
    </location>
</feature>
<dbReference type="SUPFAM" id="SSF53335">
    <property type="entry name" value="S-adenosyl-L-methionine-dependent methyltransferases"/>
    <property type="match status" value="1"/>
</dbReference>